<organism evidence="2 3">
    <name type="scientific">Massariosphaeria phaeospora</name>
    <dbReference type="NCBI Taxonomy" id="100035"/>
    <lineage>
        <taxon>Eukaryota</taxon>
        <taxon>Fungi</taxon>
        <taxon>Dikarya</taxon>
        <taxon>Ascomycota</taxon>
        <taxon>Pezizomycotina</taxon>
        <taxon>Dothideomycetes</taxon>
        <taxon>Pleosporomycetidae</taxon>
        <taxon>Pleosporales</taxon>
        <taxon>Pleosporales incertae sedis</taxon>
        <taxon>Massariosphaeria</taxon>
    </lineage>
</organism>
<dbReference type="OrthoDB" id="3763466at2759"/>
<name>A0A7C8I120_9PLEO</name>
<evidence type="ECO:0000313" key="2">
    <source>
        <dbReference type="EMBL" id="KAF2867928.1"/>
    </source>
</evidence>
<reference evidence="2 3" key="1">
    <citation type="submission" date="2020-01" db="EMBL/GenBank/DDBJ databases">
        <authorList>
            <consortium name="DOE Joint Genome Institute"/>
            <person name="Haridas S."/>
            <person name="Albert R."/>
            <person name="Binder M."/>
            <person name="Bloem J."/>
            <person name="Labutti K."/>
            <person name="Salamov A."/>
            <person name="Andreopoulos B."/>
            <person name="Baker S.E."/>
            <person name="Barry K."/>
            <person name="Bills G."/>
            <person name="Bluhm B.H."/>
            <person name="Cannon C."/>
            <person name="Castanera R."/>
            <person name="Culley D.E."/>
            <person name="Daum C."/>
            <person name="Ezra D."/>
            <person name="Gonzalez J.B."/>
            <person name="Henrissat B."/>
            <person name="Kuo A."/>
            <person name="Liang C."/>
            <person name="Lipzen A."/>
            <person name="Lutzoni F."/>
            <person name="Magnuson J."/>
            <person name="Mondo S."/>
            <person name="Nolan M."/>
            <person name="Ohm R."/>
            <person name="Pangilinan J."/>
            <person name="Park H.-J.H."/>
            <person name="Ramirez L."/>
            <person name="Alfaro M."/>
            <person name="Sun H."/>
            <person name="Tritt A."/>
            <person name="Yoshinaga Y."/>
            <person name="Zwiers L.-H.L."/>
            <person name="Turgeon B.G."/>
            <person name="Goodwin S.B."/>
            <person name="Spatafora J.W."/>
            <person name="Crous P.W."/>
            <person name="Grigoriev I.V."/>
        </authorList>
    </citation>
    <scope>NUCLEOTIDE SEQUENCE [LARGE SCALE GENOMIC DNA]</scope>
    <source>
        <strain evidence="2 3">CBS 611.86</strain>
    </source>
</reference>
<accession>A0A7C8I120</accession>
<dbReference type="Proteomes" id="UP000481861">
    <property type="component" value="Unassembled WGS sequence"/>
</dbReference>
<evidence type="ECO:0000313" key="3">
    <source>
        <dbReference type="Proteomes" id="UP000481861"/>
    </source>
</evidence>
<evidence type="ECO:0000256" key="1">
    <source>
        <dbReference type="SAM" id="MobiDB-lite"/>
    </source>
</evidence>
<feature type="region of interest" description="Disordered" evidence="1">
    <location>
        <begin position="1"/>
        <end position="21"/>
    </location>
</feature>
<sequence length="354" mass="40368">MKRKHDSSSHDMEDNARSPEEMRQSIIHKEINAEKVAAFNCVRQLQQKGAIVLETRKLAREIDELPMFHHKSALAIGDVLPLTTRMQQRLPRELRDHIYEHYWGFGDSVEAKLALDYVRAQVDDIADLDTESLRAIHWKCSDGSPCRCLISENVPILLLQAVVGQETVKEAVGSLLSREMEIPTDLPCKNAGRILELDVFNVGATLSSSIEYLDVFYVPDIRSETKLIGTYGTSMLSRKGIEKLRADFARFARQKPRQNLTTVLSVEGLEVTHTVRDFERILDLFRVAYLNFAKYGTKVIIKLISGQLGDGNFIDYYEMPLAAWRQKYGIEKHFQDELTSYGITEQEESAVDED</sequence>
<gene>
    <name evidence="2" type="ORF">BDV95DRAFT_165494</name>
</gene>
<proteinExistence type="predicted"/>
<comment type="caution">
    <text evidence="2">The sequence shown here is derived from an EMBL/GenBank/DDBJ whole genome shotgun (WGS) entry which is preliminary data.</text>
</comment>
<keyword evidence="3" id="KW-1185">Reference proteome</keyword>
<dbReference type="EMBL" id="JAADJZ010000021">
    <property type="protein sequence ID" value="KAF2867928.1"/>
    <property type="molecule type" value="Genomic_DNA"/>
</dbReference>
<protein>
    <submittedName>
        <fullName evidence="2">Uncharacterized protein</fullName>
    </submittedName>
</protein>
<dbReference type="AlphaFoldDB" id="A0A7C8I120"/>